<dbReference type="PANTHER" id="PTHR45792">
    <property type="entry name" value="DIACYLGLYCEROL LIPASE HOMOLOG-RELATED"/>
    <property type="match status" value="1"/>
</dbReference>
<evidence type="ECO:0000256" key="1">
    <source>
        <dbReference type="ARBA" id="ARBA00001913"/>
    </source>
</evidence>
<gene>
    <name evidence="17" type="ORF">NEDG_00350</name>
</gene>
<evidence type="ECO:0000256" key="8">
    <source>
        <dbReference type="ARBA" id="ARBA00022837"/>
    </source>
</evidence>
<evidence type="ECO:0000256" key="12">
    <source>
        <dbReference type="ARBA" id="ARBA00023136"/>
    </source>
</evidence>
<keyword evidence="6" id="KW-0479">Metal-binding</keyword>
<keyword evidence="18" id="KW-1185">Reference proteome</keyword>
<dbReference type="RefSeq" id="XP_067545476.1">
    <property type="nucleotide sequence ID" value="XM_067687768.1"/>
</dbReference>
<comment type="caution">
    <text evidence="17">The sequence shown here is derived from an EMBL/GenBank/DDBJ whole genome shotgun (WGS) entry which is preliminary data.</text>
</comment>
<evidence type="ECO:0000256" key="9">
    <source>
        <dbReference type="ARBA" id="ARBA00022963"/>
    </source>
</evidence>
<feature type="compositionally biased region" description="Acidic residues" evidence="15">
    <location>
        <begin position="20"/>
        <end position="30"/>
    </location>
</feature>
<dbReference type="Gene3D" id="3.40.50.1820">
    <property type="entry name" value="alpha/beta hydrolase"/>
    <property type="match status" value="1"/>
</dbReference>
<dbReference type="AlphaFoldDB" id="A0A177EIU7"/>
<reference evidence="17 18" key="1">
    <citation type="submission" date="2016-02" db="EMBL/GenBank/DDBJ databases">
        <title>Discovery of a natural microsporidian pathogen with a broad tissue tropism in Caenorhabditis elegans.</title>
        <authorList>
            <person name="Luallen R.J."/>
            <person name="Reinke A.W."/>
            <person name="Tong L."/>
            <person name="Botts M.R."/>
            <person name="Felix M.-A."/>
            <person name="Troemel E.R."/>
        </authorList>
    </citation>
    <scope>NUCLEOTIDE SEQUENCE [LARGE SCALE GENOMIC DNA]</scope>
    <source>
        <strain evidence="17 18">JUm2807</strain>
    </source>
</reference>
<evidence type="ECO:0000313" key="17">
    <source>
        <dbReference type="EMBL" id="OAG31875.1"/>
    </source>
</evidence>
<keyword evidence="3" id="KW-1003">Cell membrane</keyword>
<evidence type="ECO:0000256" key="5">
    <source>
        <dbReference type="ARBA" id="ARBA00022692"/>
    </source>
</evidence>
<dbReference type="InterPro" id="IPR052214">
    <property type="entry name" value="DAG_Lipase-Related"/>
</dbReference>
<dbReference type="GO" id="GO:0005886">
    <property type="term" value="C:plasma membrane"/>
    <property type="evidence" value="ECO:0007669"/>
    <property type="project" value="UniProtKB-SubCell"/>
</dbReference>
<sequence length="621" mass="71455">MDIHAKLLSYTPGTAKEGENSEEENPEKEEENPAKEEEWLWEGAPVFGKEHLIKVWHNGKRVAFSEETGAFTLSIGSLHDVRTSVLEIDLLARGLFVNESVGYCFKRVEELVQRDSLTVHYVKILSTTDPIAGWICCKECRSRGFKPKKMEFFAALQVTVERHPATVCTLPYSSVFTRYLGAGSEKIAGRLLDLQELFTFLFRDIRNFSELAYGGRELLKYYAHVDKTEFKKLLPYISPVSKKTFFERLWQYFRPSPNTQQVREAYGAYLKKNLQALPYSWYIESEDFYQYHLENYKYALSPYGQAFLSVHSMLNIVQKALPSCKCVYCLSKTVGSEQKFFHTFTGIPYEDIFHRESRYLEYVFFLDRKTSTFYIAFKGTLRTREALIDIDYKYYRYKGNLYHRGIFIESQDFFAANKQVIHDLTQAHAVSKIKLVGQSLGGALATLVCIFIKEDPSFSGYMVSSIGYSSPPIISNPNAYQKWNTTNRDTSITTVIYGNDIIPTLCLGKIFELRLVSSHLYSISVARYLNKTAYIRQVLKKLKKRGMPKLYIPGDIFRLKHTRGRPSVFLIRRTHWSELGAIKLTLKALLHHTPGAMINALHKSLSLFYPTDPAPPTDPHA</sequence>
<keyword evidence="8" id="KW-0106">Calcium</keyword>
<dbReference type="OrthoDB" id="438440at2759"/>
<comment type="subcellular location">
    <subcellularLocation>
        <location evidence="2">Cell membrane</location>
        <topology evidence="2">Multi-pass membrane protein</topology>
    </subcellularLocation>
</comment>
<dbReference type="GO" id="GO:0016042">
    <property type="term" value="P:lipid catabolic process"/>
    <property type="evidence" value="ECO:0007669"/>
    <property type="project" value="UniProtKB-KW"/>
</dbReference>
<comment type="cofactor">
    <cofactor evidence="1">
        <name>Ca(2+)</name>
        <dbReference type="ChEBI" id="CHEBI:29108"/>
    </cofactor>
</comment>
<evidence type="ECO:0000256" key="10">
    <source>
        <dbReference type="ARBA" id="ARBA00022989"/>
    </source>
</evidence>
<dbReference type="GeneID" id="93646700"/>
<evidence type="ECO:0000256" key="13">
    <source>
        <dbReference type="ARBA" id="ARBA00024531"/>
    </source>
</evidence>
<name>A0A177EIU7_9MICR</name>
<keyword evidence="5" id="KW-0812">Transmembrane</keyword>
<keyword evidence="4" id="KW-0597">Phosphoprotein</keyword>
<evidence type="ECO:0000313" key="18">
    <source>
        <dbReference type="Proteomes" id="UP000185944"/>
    </source>
</evidence>
<evidence type="ECO:0000256" key="3">
    <source>
        <dbReference type="ARBA" id="ARBA00022475"/>
    </source>
</evidence>
<dbReference type="EC" id="3.1.1.116" evidence="14"/>
<proteinExistence type="predicted"/>
<evidence type="ECO:0000256" key="6">
    <source>
        <dbReference type="ARBA" id="ARBA00022723"/>
    </source>
</evidence>
<keyword evidence="12" id="KW-0472">Membrane</keyword>
<evidence type="ECO:0000256" key="2">
    <source>
        <dbReference type="ARBA" id="ARBA00004651"/>
    </source>
</evidence>
<evidence type="ECO:0000256" key="14">
    <source>
        <dbReference type="ARBA" id="ARBA00026104"/>
    </source>
</evidence>
<evidence type="ECO:0000256" key="15">
    <source>
        <dbReference type="SAM" id="MobiDB-lite"/>
    </source>
</evidence>
<dbReference type="Proteomes" id="UP000185944">
    <property type="component" value="Unassembled WGS sequence"/>
</dbReference>
<evidence type="ECO:0000256" key="11">
    <source>
        <dbReference type="ARBA" id="ARBA00023098"/>
    </source>
</evidence>
<protein>
    <recommendedName>
        <fullName evidence="14">sn-1-specific diacylglycerol lipase</fullName>
        <ecNumber evidence="14">3.1.1.116</ecNumber>
    </recommendedName>
</protein>
<dbReference type="Pfam" id="PF01764">
    <property type="entry name" value="Lipase_3"/>
    <property type="match status" value="1"/>
</dbReference>
<evidence type="ECO:0000256" key="4">
    <source>
        <dbReference type="ARBA" id="ARBA00022553"/>
    </source>
</evidence>
<feature type="domain" description="Fungal lipase-type" evidence="16">
    <location>
        <begin position="374"/>
        <end position="506"/>
    </location>
</feature>
<dbReference type="GO" id="GO:0016298">
    <property type="term" value="F:lipase activity"/>
    <property type="evidence" value="ECO:0007669"/>
    <property type="project" value="TreeGrafter"/>
</dbReference>
<feature type="region of interest" description="Disordered" evidence="15">
    <location>
        <begin position="1"/>
        <end position="36"/>
    </location>
</feature>
<evidence type="ECO:0000259" key="16">
    <source>
        <dbReference type="Pfam" id="PF01764"/>
    </source>
</evidence>
<dbReference type="EMBL" id="LTDL01000014">
    <property type="protein sequence ID" value="OAG31875.1"/>
    <property type="molecule type" value="Genomic_DNA"/>
</dbReference>
<dbReference type="PANTHER" id="PTHR45792:SF8">
    <property type="entry name" value="DIACYLGLYCEROL LIPASE-ALPHA"/>
    <property type="match status" value="1"/>
</dbReference>
<keyword evidence="10" id="KW-1133">Transmembrane helix</keyword>
<dbReference type="VEuPathDB" id="MicrosporidiaDB:NEDG_00350"/>
<dbReference type="InterPro" id="IPR029058">
    <property type="entry name" value="AB_hydrolase_fold"/>
</dbReference>
<comment type="catalytic activity">
    <reaction evidence="13">
        <text>a 1,2-diacyl-sn-glycerol + H2O = a 2-acylglycerol + a fatty acid + H(+)</text>
        <dbReference type="Rhea" id="RHEA:33275"/>
        <dbReference type="ChEBI" id="CHEBI:15377"/>
        <dbReference type="ChEBI" id="CHEBI:15378"/>
        <dbReference type="ChEBI" id="CHEBI:17389"/>
        <dbReference type="ChEBI" id="CHEBI:17815"/>
        <dbReference type="ChEBI" id="CHEBI:28868"/>
        <dbReference type="EC" id="3.1.1.116"/>
    </reaction>
    <physiologicalReaction direction="left-to-right" evidence="13">
        <dbReference type="Rhea" id="RHEA:33276"/>
    </physiologicalReaction>
</comment>
<dbReference type="InterPro" id="IPR002921">
    <property type="entry name" value="Fungal_lipase-type"/>
</dbReference>
<keyword evidence="7" id="KW-0378">Hydrolase</keyword>
<dbReference type="CDD" id="cd00519">
    <property type="entry name" value="Lipase_3"/>
    <property type="match status" value="1"/>
</dbReference>
<dbReference type="SUPFAM" id="SSF53474">
    <property type="entry name" value="alpha/beta-Hydrolases"/>
    <property type="match status" value="1"/>
</dbReference>
<organism evidence="17 18">
    <name type="scientific">Nematocida displodere</name>
    <dbReference type="NCBI Taxonomy" id="1805483"/>
    <lineage>
        <taxon>Eukaryota</taxon>
        <taxon>Fungi</taxon>
        <taxon>Fungi incertae sedis</taxon>
        <taxon>Microsporidia</taxon>
        <taxon>Nematocida</taxon>
    </lineage>
</organism>
<dbReference type="GO" id="GO:0046872">
    <property type="term" value="F:metal ion binding"/>
    <property type="evidence" value="ECO:0007669"/>
    <property type="project" value="UniProtKB-KW"/>
</dbReference>
<evidence type="ECO:0000256" key="7">
    <source>
        <dbReference type="ARBA" id="ARBA00022801"/>
    </source>
</evidence>
<keyword evidence="9" id="KW-0442">Lipid degradation</keyword>
<accession>A0A177EIU7</accession>
<keyword evidence="11" id="KW-0443">Lipid metabolism</keyword>